<dbReference type="Pfam" id="PF01149">
    <property type="entry name" value="Fapy_DNA_glyco"/>
    <property type="match status" value="1"/>
</dbReference>
<gene>
    <name evidence="11" type="ORF">SAMN04488524_1142</name>
</gene>
<evidence type="ECO:0000256" key="1">
    <source>
        <dbReference type="ARBA" id="ARBA00001668"/>
    </source>
</evidence>
<dbReference type="SUPFAM" id="SSF81624">
    <property type="entry name" value="N-terminal domain of MutM-like DNA repair proteins"/>
    <property type="match status" value="1"/>
</dbReference>
<keyword evidence="9" id="KW-0326">Glycosidase</keyword>
<evidence type="ECO:0000313" key="12">
    <source>
        <dbReference type="Proteomes" id="UP000192756"/>
    </source>
</evidence>
<keyword evidence="4" id="KW-0378">Hydrolase</keyword>
<protein>
    <submittedName>
        <fullName evidence="11">Formamidopyrimidine-DNA glycosylase</fullName>
    </submittedName>
</protein>
<keyword evidence="6" id="KW-0234">DNA repair</keyword>
<proteinExistence type="inferred from homology"/>
<dbReference type="GO" id="GO:0008270">
    <property type="term" value="F:zinc ion binding"/>
    <property type="evidence" value="ECO:0007669"/>
    <property type="project" value="InterPro"/>
</dbReference>
<accession>A0A1W2A0G5</accession>
<comment type="similarity">
    <text evidence="2">Belongs to the FPG family.</text>
</comment>
<dbReference type="AlphaFoldDB" id="A0A1W2A0G5"/>
<comment type="catalytic activity">
    <reaction evidence="1">
        <text>Hydrolysis of DNA containing ring-opened 7-methylguanine residues, releasing 2,6-diamino-4-hydroxy-5-(N-methyl)formamidopyrimidine.</text>
        <dbReference type="EC" id="3.2.2.23"/>
    </reaction>
</comment>
<feature type="domain" description="Formamidopyrimidine-DNA glycosylase catalytic" evidence="10">
    <location>
        <begin position="2"/>
        <end position="113"/>
    </location>
</feature>
<organism evidence="11 12">
    <name type="scientific">Pedobacter africanus</name>
    <dbReference type="NCBI Taxonomy" id="151894"/>
    <lineage>
        <taxon>Bacteria</taxon>
        <taxon>Pseudomonadati</taxon>
        <taxon>Bacteroidota</taxon>
        <taxon>Sphingobacteriia</taxon>
        <taxon>Sphingobacteriales</taxon>
        <taxon>Sphingobacteriaceae</taxon>
        <taxon>Pedobacter</taxon>
    </lineage>
</organism>
<dbReference type="PROSITE" id="PS51068">
    <property type="entry name" value="FPG_CAT"/>
    <property type="match status" value="1"/>
</dbReference>
<keyword evidence="8" id="KW-0511">Multifunctional enzyme</keyword>
<dbReference type="SUPFAM" id="SSF46946">
    <property type="entry name" value="S13-like H2TH domain"/>
    <property type="match status" value="1"/>
</dbReference>
<dbReference type="PANTHER" id="PTHR22993:SF9">
    <property type="entry name" value="FORMAMIDOPYRIMIDINE-DNA GLYCOSYLASE"/>
    <property type="match status" value="1"/>
</dbReference>
<dbReference type="GO" id="GO:0016829">
    <property type="term" value="F:lyase activity"/>
    <property type="evidence" value="ECO:0007669"/>
    <property type="project" value="UniProtKB-KW"/>
</dbReference>
<dbReference type="Pfam" id="PF06831">
    <property type="entry name" value="H2TH"/>
    <property type="match status" value="1"/>
</dbReference>
<dbReference type="OrthoDB" id="9800855at2"/>
<dbReference type="SMART" id="SM01232">
    <property type="entry name" value="H2TH"/>
    <property type="match status" value="1"/>
</dbReference>
<evidence type="ECO:0000256" key="6">
    <source>
        <dbReference type="ARBA" id="ARBA00023204"/>
    </source>
</evidence>
<dbReference type="GO" id="GO:0008534">
    <property type="term" value="F:oxidized purine nucleobase lesion DNA N-glycosylase activity"/>
    <property type="evidence" value="ECO:0007669"/>
    <property type="project" value="UniProtKB-EC"/>
</dbReference>
<dbReference type="Proteomes" id="UP000192756">
    <property type="component" value="Unassembled WGS sequence"/>
</dbReference>
<reference evidence="12" key="1">
    <citation type="submission" date="2017-04" db="EMBL/GenBank/DDBJ databases">
        <authorList>
            <person name="Varghese N."/>
            <person name="Submissions S."/>
        </authorList>
    </citation>
    <scope>NUCLEOTIDE SEQUENCE [LARGE SCALE GENOMIC DNA]</scope>
    <source>
        <strain evidence="12">DSM 12126</strain>
    </source>
</reference>
<dbReference type="STRING" id="151894.SAMN04488524_1142"/>
<dbReference type="PANTHER" id="PTHR22993">
    <property type="entry name" value="FORMAMIDOPYRIMIDINE-DNA GLYCOSYLASE"/>
    <property type="match status" value="1"/>
</dbReference>
<dbReference type="RefSeq" id="WP_084237408.1">
    <property type="nucleotide sequence ID" value="NZ_FWXT01000001.1"/>
</dbReference>
<dbReference type="InterPro" id="IPR035937">
    <property type="entry name" value="FPG_N"/>
</dbReference>
<keyword evidence="5" id="KW-0238">DNA-binding</keyword>
<dbReference type="SMART" id="SM00898">
    <property type="entry name" value="Fapy_DNA_glyco"/>
    <property type="match status" value="1"/>
</dbReference>
<dbReference type="GO" id="GO:0006284">
    <property type="term" value="P:base-excision repair"/>
    <property type="evidence" value="ECO:0007669"/>
    <property type="project" value="InterPro"/>
</dbReference>
<keyword evidence="12" id="KW-1185">Reference proteome</keyword>
<evidence type="ECO:0000256" key="4">
    <source>
        <dbReference type="ARBA" id="ARBA00022801"/>
    </source>
</evidence>
<dbReference type="Gene3D" id="3.20.190.10">
    <property type="entry name" value="MutM-like, N-terminal"/>
    <property type="match status" value="1"/>
</dbReference>
<dbReference type="InterPro" id="IPR015886">
    <property type="entry name" value="H2TH_FPG"/>
</dbReference>
<evidence type="ECO:0000256" key="9">
    <source>
        <dbReference type="ARBA" id="ARBA00023295"/>
    </source>
</evidence>
<dbReference type="InterPro" id="IPR010979">
    <property type="entry name" value="Ribosomal_uS13-like_H2TH"/>
</dbReference>
<evidence type="ECO:0000259" key="10">
    <source>
        <dbReference type="PROSITE" id="PS51068"/>
    </source>
</evidence>
<evidence type="ECO:0000256" key="2">
    <source>
        <dbReference type="ARBA" id="ARBA00009409"/>
    </source>
</evidence>
<dbReference type="GO" id="GO:0003906">
    <property type="term" value="F:DNA-(apurinic or apyrimidinic site) endonuclease activity"/>
    <property type="evidence" value="ECO:0007669"/>
    <property type="project" value="InterPro"/>
</dbReference>
<dbReference type="Gene3D" id="1.10.8.50">
    <property type="match status" value="1"/>
</dbReference>
<sequence>MPELPDLEVFAANLEKRFKHKTLERLEVQVDKKLNVPEKELKETLEGHQLTAVKREGKTIQLHFGAERVLGLHLMLHGELKLIEAQEKVKYPIISFYFKAGDGFALSDFQKAATPTLNPVVSDVPDALSKEMTVAYLEGVLAKKSAPIKTVLMDQHIIRGIGNTYADEILWEARISPFSISKAIPKAKVKELHQVIGKLLRKEIEQIGKMLPDELGGEIKDFLKIHGAGIKESPTGKKILVEEIGGRKSYYTQEQQLYK</sequence>
<dbReference type="GO" id="GO:0003684">
    <property type="term" value="F:damaged DNA binding"/>
    <property type="evidence" value="ECO:0007669"/>
    <property type="project" value="InterPro"/>
</dbReference>
<dbReference type="EMBL" id="FWXT01000001">
    <property type="protein sequence ID" value="SMC54229.1"/>
    <property type="molecule type" value="Genomic_DNA"/>
</dbReference>
<evidence type="ECO:0000256" key="7">
    <source>
        <dbReference type="ARBA" id="ARBA00023239"/>
    </source>
</evidence>
<evidence type="ECO:0000313" key="11">
    <source>
        <dbReference type="EMBL" id="SMC54229.1"/>
    </source>
</evidence>
<dbReference type="InterPro" id="IPR012319">
    <property type="entry name" value="FPG_cat"/>
</dbReference>
<keyword evidence="3" id="KW-0227">DNA damage</keyword>
<evidence type="ECO:0000256" key="8">
    <source>
        <dbReference type="ARBA" id="ARBA00023268"/>
    </source>
</evidence>
<evidence type="ECO:0000256" key="5">
    <source>
        <dbReference type="ARBA" id="ARBA00023125"/>
    </source>
</evidence>
<evidence type="ECO:0000256" key="3">
    <source>
        <dbReference type="ARBA" id="ARBA00022763"/>
    </source>
</evidence>
<keyword evidence="7" id="KW-0456">Lyase</keyword>
<name>A0A1W2A0G5_9SPHI</name>